<dbReference type="InterPro" id="IPR005898">
    <property type="entry name" value="Cyc_pep_transpt_SyrD/YojI"/>
</dbReference>
<evidence type="ECO:0000259" key="9">
    <source>
        <dbReference type="PROSITE" id="PS50929"/>
    </source>
</evidence>
<name>A0A4R1N6Q9_9GAMM</name>
<dbReference type="GO" id="GO:0016887">
    <property type="term" value="F:ATP hydrolysis activity"/>
    <property type="evidence" value="ECO:0007669"/>
    <property type="project" value="InterPro"/>
</dbReference>
<dbReference type="EMBL" id="SJOI01000001">
    <property type="protein sequence ID" value="TCL02925.1"/>
    <property type="molecule type" value="Genomic_DNA"/>
</dbReference>
<feature type="transmembrane region" description="Helical" evidence="7">
    <location>
        <begin position="66"/>
        <end position="87"/>
    </location>
</feature>
<dbReference type="OrthoDB" id="9760776at2"/>
<dbReference type="GO" id="GO:0034040">
    <property type="term" value="F:ATPase-coupled lipid transmembrane transporter activity"/>
    <property type="evidence" value="ECO:0007669"/>
    <property type="project" value="TreeGrafter"/>
</dbReference>
<dbReference type="GO" id="GO:0005886">
    <property type="term" value="C:plasma membrane"/>
    <property type="evidence" value="ECO:0007669"/>
    <property type="project" value="UniProtKB-SubCell"/>
</dbReference>
<keyword evidence="4 10" id="KW-0067">ATP-binding</keyword>
<evidence type="ECO:0000256" key="2">
    <source>
        <dbReference type="ARBA" id="ARBA00022692"/>
    </source>
</evidence>
<feature type="transmembrane region" description="Helical" evidence="7">
    <location>
        <begin position="24"/>
        <end position="46"/>
    </location>
</feature>
<dbReference type="GO" id="GO:0140359">
    <property type="term" value="F:ABC-type transporter activity"/>
    <property type="evidence" value="ECO:0007669"/>
    <property type="project" value="InterPro"/>
</dbReference>
<evidence type="ECO:0000313" key="10">
    <source>
        <dbReference type="EMBL" id="TCL02925.1"/>
    </source>
</evidence>
<evidence type="ECO:0000256" key="6">
    <source>
        <dbReference type="ARBA" id="ARBA00023136"/>
    </source>
</evidence>
<comment type="caution">
    <text evidence="10">The sequence shown here is derived from an EMBL/GenBank/DDBJ whole genome shotgun (WGS) entry which is preliminary data.</text>
</comment>
<dbReference type="InterPro" id="IPR027417">
    <property type="entry name" value="P-loop_NTPase"/>
</dbReference>
<dbReference type="AlphaFoldDB" id="A0A4R1N6Q9"/>
<dbReference type="PANTHER" id="PTHR24221:SF654">
    <property type="entry name" value="ATP-BINDING CASSETTE SUB-FAMILY B MEMBER 6"/>
    <property type="match status" value="1"/>
</dbReference>
<feature type="transmembrane region" description="Helical" evidence="7">
    <location>
        <begin position="161"/>
        <end position="178"/>
    </location>
</feature>
<proteinExistence type="predicted"/>
<dbReference type="PANTHER" id="PTHR24221">
    <property type="entry name" value="ATP-BINDING CASSETTE SUB-FAMILY B"/>
    <property type="match status" value="1"/>
</dbReference>
<dbReference type="PROSITE" id="PS50929">
    <property type="entry name" value="ABC_TM1F"/>
    <property type="match status" value="1"/>
</dbReference>
<evidence type="ECO:0000256" key="5">
    <source>
        <dbReference type="ARBA" id="ARBA00022989"/>
    </source>
</evidence>
<dbReference type="CDD" id="cd03228">
    <property type="entry name" value="ABCC_MRP_Like"/>
    <property type="match status" value="1"/>
</dbReference>
<dbReference type="InterPro" id="IPR003439">
    <property type="entry name" value="ABC_transporter-like_ATP-bd"/>
</dbReference>
<reference evidence="10 11" key="1">
    <citation type="submission" date="2019-02" db="EMBL/GenBank/DDBJ databases">
        <title>Investigation of anaerobic lignin degradation for improved lignocellulosic biofuels.</title>
        <authorList>
            <person name="Deangelis K."/>
        </authorList>
    </citation>
    <scope>NUCLEOTIDE SEQUENCE [LARGE SCALE GENOMIC DNA]</scope>
    <source>
        <strain evidence="10 11">159R</strain>
    </source>
</reference>
<dbReference type="SMART" id="SM00382">
    <property type="entry name" value="AAA"/>
    <property type="match status" value="1"/>
</dbReference>
<feature type="transmembrane region" description="Helical" evidence="7">
    <location>
        <begin position="137"/>
        <end position="155"/>
    </location>
</feature>
<dbReference type="Pfam" id="PF00005">
    <property type="entry name" value="ABC_tran"/>
    <property type="match status" value="1"/>
</dbReference>
<organism evidence="10 11">
    <name type="scientific">Sodalis ligni</name>
    <dbReference type="NCBI Taxonomy" id="2697027"/>
    <lineage>
        <taxon>Bacteria</taxon>
        <taxon>Pseudomonadati</taxon>
        <taxon>Pseudomonadota</taxon>
        <taxon>Gammaproteobacteria</taxon>
        <taxon>Enterobacterales</taxon>
        <taxon>Bruguierivoracaceae</taxon>
        <taxon>Sodalis</taxon>
    </lineage>
</organism>
<sequence length="547" mass="60157">MKEADTGAPPSNMMAEVLRLLKPFWPVVATATLLGIVGGLTATGLLGRINQTLQRGELTPGFWLDFAGLLSVSVAGTSVAGILNSLVGQKIIASLRKDISSRILRAPLDAIERYRSHRLLATLNNDIDTVSAFTFNFSTYAIALAMALGGLVYLLWLSRTLFVFSVAFLATGMLLTAFSRHGWMKDYEGVRDAQDDLQKQYRAIIEGAKELRINQDRRARVFGIQLGGAVDAIARLKSHAMGRYWLMSGASTALLFIFIGIMLTARRQLGIDSADVSAAVIVLLFIKGPMEQLAGALPVMGQAFVSMKKLAALSAAFSNPEPDISLAPQEVGEPVLSMNSLALEQVGYTFLPDGGTGFSLGPVSLDIRAGEILFIVGKNGSGKTTLIKLLLGLYAPDRGRILYNGQPVTAAGRDAYRRLFTTVFADYYLFDEILVDPVRARESQRYLERLDLARKVRIQNGRFSTTDLSTGQRKRLALLQAYLEDRPVIVFDEWAADQDPVFRQVFYTELLPDLKRRGKTLIVISHDDRYFSAADRIIYMADGRIAK</sequence>
<dbReference type="InterPro" id="IPR003593">
    <property type="entry name" value="AAA+_ATPase"/>
</dbReference>
<dbReference type="PROSITE" id="PS50893">
    <property type="entry name" value="ABC_TRANSPORTER_2"/>
    <property type="match status" value="1"/>
</dbReference>
<dbReference type="GO" id="GO:0005524">
    <property type="term" value="F:ATP binding"/>
    <property type="evidence" value="ECO:0007669"/>
    <property type="project" value="UniProtKB-KW"/>
</dbReference>
<evidence type="ECO:0000256" key="7">
    <source>
        <dbReference type="SAM" id="Phobius"/>
    </source>
</evidence>
<dbReference type="Proteomes" id="UP000294555">
    <property type="component" value="Unassembled WGS sequence"/>
</dbReference>
<dbReference type="Gene3D" id="1.20.1560.10">
    <property type="entry name" value="ABC transporter type 1, transmembrane domain"/>
    <property type="match status" value="1"/>
</dbReference>
<evidence type="ECO:0000256" key="4">
    <source>
        <dbReference type="ARBA" id="ARBA00022840"/>
    </source>
</evidence>
<gene>
    <name evidence="10" type="ORF">EZJ58_0964</name>
</gene>
<dbReference type="Pfam" id="PF00664">
    <property type="entry name" value="ABC_membrane"/>
    <property type="match status" value="1"/>
</dbReference>
<evidence type="ECO:0000259" key="8">
    <source>
        <dbReference type="PROSITE" id="PS50893"/>
    </source>
</evidence>
<dbReference type="InterPro" id="IPR011527">
    <property type="entry name" value="ABC1_TM_dom"/>
</dbReference>
<evidence type="ECO:0000256" key="3">
    <source>
        <dbReference type="ARBA" id="ARBA00022741"/>
    </source>
</evidence>
<dbReference type="GO" id="GO:0015833">
    <property type="term" value="P:peptide transport"/>
    <property type="evidence" value="ECO:0007669"/>
    <property type="project" value="InterPro"/>
</dbReference>
<evidence type="ECO:0000313" key="11">
    <source>
        <dbReference type="Proteomes" id="UP000294555"/>
    </source>
</evidence>
<feature type="domain" description="ABC transmembrane type-1" evidence="9">
    <location>
        <begin position="66"/>
        <end position="302"/>
    </location>
</feature>
<dbReference type="SUPFAM" id="SSF52540">
    <property type="entry name" value="P-loop containing nucleoside triphosphate hydrolases"/>
    <property type="match status" value="1"/>
</dbReference>
<dbReference type="SUPFAM" id="SSF90123">
    <property type="entry name" value="ABC transporter transmembrane region"/>
    <property type="match status" value="1"/>
</dbReference>
<dbReference type="RefSeq" id="WP_132921831.1">
    <property type="nucleotide sequence ID" value="NZ_SJOI01000001.1"/>
</dbReference>
<keyword evidence="6 7" id="KW-0472">Membrane</keyword>
<feature type="domain" description="ABC transporter" evidence="8">
    <location>
        <begin position="341"/>
        <end position="547"/>
    </location>
</feature>
<keyword evidence="5 7" id="KW-1133">Transmembrane helix</keyword>
<keyword evidence="2 7" id="KW-0812">Transmembrane</keyword>
<dbReference type="GO" id="GO:1904680">
    <property type="term" value="F:peptide transmembrane transporter activity"/>
    <property type="evidence" value="ECO:0007669"/>
    <property type="project" value="InterPro"/>
</dbReference>
<evidence type="ECO:0000256" key="1">
    <source>
        <dbReference type="ARBA" id="ARBA00004651"/>
    </source>
</evidence>
<keyword evidence="11" id="KW-1185">Reference proteome</keyword>
<protein>
    <submittedName>
        <fullName evidence="10">Putative ATP-binding cassette transporter</fullName>
    </submittedName>
</protein>
<feature type="transmembrane region" description="Helical" evidence="7">
    <location>
        <begin position="244"/>
        <end position="263"/>
    </location>
</feature>
<accession>A0A4R1N6Q9</accession>
<dbReference type="InterPro" id="IPR036640">
    <property type="entry name" value="ABC1_TM_sf"/>
</dbReference>
<comment type="subcellular location">
    <subcellularLocation>
        <location evidence="1">Cell membrane</location>
        <topology evidence="1">Multi-pass membrane protein</topology>
    </subcellularLocation>
</comment>
<dbReference type="InterPro" id="IPR039421">
    <property type="entry name" value="Type_1_exporter"/>
</dbReference>
<dbReference type="Gene3D" id="3.40.50.300">
    <property type="entry name" value="P-loop containing nucleotide triphosphate hydrolases"/>
    <property type="match status" value="1"/>
</dbReference>
<dbReference type="NCBIfam" id="TIGR01194">
    <property type="entry name" value="cyc_pep_trnsptr"/>
    <property type="match status" value="1"/>
</dbReference>
<keyword evidence="3" id="KW-0547">Nucleotide-binding</keyword>